<dbReference type="GO" id="GO:2000114">
    <property type="term" value="P:regulation of establishment of cell polarity"/>
    <property type="evidence" value="ECO:0007669"/>
    <property type="project" value="TreeGrafter"/>
</dbReference>
<dbReference type="Gene3D" id="3.10.20.90">
    <property type="entry name" value="Phosphatidylinositol 3-kinase Catalytic Subunit, Chain A, domain 1"/>
    <property type="match status" value="1"/>
</dbReference>
<evidence type="ECO:0000256" key="1">
    <source>
        <dbReference type="PROSITE-ProRule" id="PRU00023"/>
    </source>
</evidence>
<feature type="domain" description="FERM" evidence="2">
    <location>
        <begin position="394"/>
        <end position="717"/>
    </location>
</feature>
<protein>
    <recommendedName>
        <fullName evidence="2">FERM domain-containing protein</fullName>
    </recommendedName>
</protein>
<dbReference type="Pfam" id="PF12796">
    <property type="entry name" value="Ank_2"/>
    <property type="match status" value="1"/>
</dbReference>
<dbReference type="CDD" id="cd14473">
    <property type="entry name" value="FERM_B-lobe"/>
    <property type="match status" value="1"/>
</dbReference>
<dbReference type="InterPro" id="IPR035963">
    <property type="entry name" value="FERM_2"/>
</dbReference>
<keyword evidence="4" id="KW-1185">Reference proteome</keyword>
<proteinExistence type="predicted"/>
<keyword evidence="1" id="KW-0040">ANK repeat</keyword>
<dbReference type="InterPro" id="IPR000299">
    <property type="entry name" value="FERM_domain"/>
</dbReference>
<dbReference type="AlphaFoldDB" id="A0A5N5KKX2"/>
<dbReference type="InterPro" id="IPR051594">
    <property type="entry name" value="KRIT1/FRMD8"/>
</dbReference>
<dbReference type="PANTHER" id="PTHR13283:SF11">
    <property type="entry name" value="KREV INTERACTION TRAPPED PROTEIN 1"/>
    <property type="match status" value="1"/>
</dbReference>
<dbReference type="InterPro" id="IPR002110">
    <property type="entry name" value="Ankyrin_rpt"/>
</dbReference>
<evidence type="ECO:0000313" key="3">
    <source>
        <dbReference type="EMBL" id="KAB5530961.1"/>
    </source>
</evidence>
<dbReference type="EMBL" id="VFJC01000024">
    <property type="protein sequence ID" value="KAB5530961.1"/>
    <property type="molecule type" value="Genomic_DNA"/>
</dbReference>
<feature type="repeat" description="ANK" evidence="1">
    <location>
        <begin position="352"/>
        <end position="375"/>
    </location>
</feature>
<dbReference type="Gene3D" id="3.30.70.2240">
    <property type="entry name" value="KRIT, N-terminal Nudix domain, NPxY motif-rich region"/>
    <property type="match status" value="1"/>
</dbReference>
<dbReference type="Proteomes" id="UP000327468">
    <property type="component" value="Chromosome 23"/>
</dbReference>
<dbReference type="Gene3D" id="1.25.40.20">
    <property type="entry name" value="Ankyrin repeat-containing domain"/>
    <property type="match status" value="1"/>
</dbReference>
<dbReference type="InterPro" id="IPR011993">
    <property type="entry name" value="PH-like_dom_sf"/>
</dbReference>
<dbReference type="InterPro" id="IPR014352">
    <property type="entry name" value="FERM/acyl-CoA-bd_prot_sf"/>
</dbReference>
<dbReference type="PANTHER" id="PTHR13283">
    <property type="entry name" value="KREV INTERACTION TRAPPED 1-RELATED"/>
    <property type="match status" value="1"/>
</dbReference>
<dbReference type="GO" id="GO:0016525">
    <property type="term" value="P:negative regulation of angiogenesis"/>
    <property type="evidence" value="ECO:0007669"/>
    <property type="project" value="TreeGrafter"/>
</dbReference>
<name>A0A5N5KKX2_PANHP</name>
<dbReference type="Pfam" id="PF16705">
    <property type="entry name" value="NUDIX_5"/>
    <property type="match status" value="1"/>
</dbReference>
<organism evidence="3 4">
    <name type="scientific">Pangasianodon hypophthalmus</name>
    <name type="common">Striped catfish</name>
    <name type="synonym">Helicophagus hypophthalmus</name>
    <dbReference type="NCBI Taxonomy" id="310915"/>
    <lineage>
        <taxon>Eukaryota</taxon>
        <taxon>Metazoa</taxon>
        <taxon>Chordata</taxon>
        <taxon>Craniata</taxon>
        <taxon>Vertebrata</taxon>
        <taxon>Euteleostomi</taxon>
        <taxon>Actinopterygii</taxon>
        <taxon>Neopterygii</taxon>
        <taxon>Teleostei</taxon>
        <taxon>Ostariophysi</taxon>
        <taxon>Siluriformes</taxon>
        <taxon>Pangasiidae</taxon>
        <taxon>Pangasianodon</taxon>
    </lineage>
</organism>
<dbReference type="Gene3D" id="2.30.29.30">
    <property type="entry name" value="Pleckstrin-homology domain (PH domain)/Phosphotyrosine-binding domain (PTB)"/>
    <property type="match status" value="1"/>
</dbReference>
<dbReference type="Pfam" id="PF00373">
    <property type="entry name" value="FERM_M"/>
    <property type="match status" value="1"/>
</dbReference>
<dbReference type="FunFam" id="3.10.20.90:FF:000076">
    <property type="entry name" value="Krev interaction trapped protein 1"/>
    <property type="match status" value="1"/>
</dbReference>
<dbReference type="Gene3D" id="1.20.80.10">
    <property type="match status" value="1"/>
</dbReference>
<accession>A0A5N5KKX2</accession>
<dbReference type="Pfam" id="PF24522">
    <property type="entry name" value="KRIT1_FRMD8_FERM_C"/>
    <property type="match status" value="1"/>
</dbReference>
<dbReference type="PROSITE" id="PS50088">
    <property type="entry name" value="ANK_REPEAT"/>
    <property type="match status" value="1"/>
</dbReference>
<reference evidence="3 4" key="1">
    <citation type="submission" date="2019-06" db="EMBL/GenBank/DDBJ databases">
        <title>A chromosome-scale genome assembly of the striped catfish, Pangasianodon hypophthalmus.</title>
        <authorList>
            <person name="Wen M."/>
            <person name="Zahm M."/>
            <person name="Roques C."/>
            <person name="Cabau C."/>
            <person name="Klopp C."/>
            <person name="Donnadieu C."/>
            <person name="Jouanno E."/>
            <person name="Avarre J.-C."/>
            <person name="Campet M."/>
            <person name="Ha T.T.T."/>
            <person name="Dugue R."/>
            <person name="Lampietro C."/>
            <person name="Louis A."/>
            <person name="Herpin A."/>
            <person name="Echchiki A."/>
            <person name="Berthelot C."/>
            <person name="Parey E."/>
            <person name="Roest-Crollius H."/>
            <person name="Braasch I."/>
            <person name="Postlethwait J."/>
            <person name="Bobe J."/>
            <person name="Montfort J."/>
            <person name="Bouchez O."/>
            <person name="Begum T."/>
            <person name="Schartl M."/>
            <person name="Guiguen Y."/>
        </authorList>
    </citation>
    <scope>NUCLEOTIDE SEQUENCE [LARGE SCALE GENOMIC DNA]</scope>
    <source>
        <strain evidence="3 4">Indonesia</strain>
        <tissue evidence="3">Blood</tissue>
    </source>
</reference>
<dbReference type="InterPro" id="IPR043058">
    <property type="entry name" value="NUDIX_sf"/>
</dbReference>
<dbReference type="GO" id="GO:0005886">
    <property type="term" value="C:plasma membrane"/>
    <property type="evidence" value="ECO:0007669"/>
    <property type="project" value="TreeGrafter"/>
</dbReference>
<dbReference type="InterPro" id="IPR019748">
    <property type="entry name" value="FERM_central"/>
</dbReference>
<dbReference type="InterPro" id="IPR041791">
    <property type="entry name" value="KRIT1_FERM_C"/>
</dbReference>
<dbReference type="SMART" id="SM00295">
    <property type="entry name" value="B41"/>
    <property type="match status" value="1"/>
</dbReference>
<dbReference type="InterPro" id="IPR036770">
    <property type="entry name" value="Ankyrin_rpt-contain_sf"/>
</dbReference>
<dbReference type="SUPFAM" id="SSF47031">
    <property type="entry name" value="Second domain of FERM"/>
    <property type="match status" value="1"/>
</dbReference>
<dbReference type="InterPro" id="IPR032022">
    <property type="entry name" value="NUDIX"/>
</dbReference>
<gene>
    <name evidence="3" type="ORF">PHYPO_G00135390</name>
</gene>
<dbReference type="PROSITE" id="PS50057">
    <property type="entry name" value="FERM_3"/>
    <property type="match status" value="1"/>
</dbReference>
<dbReference type="CDD" id="cd13197">
    <property type="entry name" value="FERM_C_CCM1"/>
    <property type="match status" value="1"/>
</dbReference>
<dbReference type="SMART" id="SM00248">
    <property type="entry name" value="ANK"/>
    <property type="match status" value="3"/>
</dbReference>
<dbReference type="PROSITE" id="PS50297">
    <property type="entry name" value="ANK_REP_REGION"/>
    <property type="match status" value="1"/>
</dbReference>
<dbReference type="InterPro" id="IPR019749">
    <property type="entry name" value="Band_41_domain"/>
</dbReference>
<evidence type="ECO:0000259" key="2">
    <source>
        <dbReference type="PROSITE" id="PS50057"/>
    </source>
</evidence>
<comment type="caution">
    <text evidence="3">The sequence shown here is derived from an EMBL/GenBank/DDBJ whole genome shotgun (WGS) entry which is preliminary data.</text>
</comment>
<dbReference type="GO" id="GO:0045454">
    <property type="term" value="P:cell redox homeostasis"/>
    <property type="evidence" value="ECO:0007669"/>
    <property type="project" value="TreeGrafter"/>
</dbReference>
<evidence type="ECO:0000313" key="4">
    <source>
        <dbReference type="Proteomes" id="UP000327468"/>
    </source>
</evidence>
<sequence length="717" mass="81960">MGNQELEDVFVAVIRPKSAVSLSSKEYRAKAYEILLIEVPLEGKEKKRKKVLLRTKIRADSDKTKSVLEYVDEATKPISNNQGIIGKRVVHMKKFPLDGENEGKEASLFIVPINVKDNSKPVYHPGSPSFYCLQDIMRVCSETSAHFNSITSKMLLGLDKWLAEQHSVPHAIPALFRPAPIERVKTNVSNPAYSTESKQNDTSLHMGYTALEIKSKMMSLEKADMCIENPLYGSDLQYTNRVDKVIINPYFGLGAPDYSKIQIPKREKWQHSMTSVTEDKDRQWVDDFPLHRSACEGDTERLSKLLDSGFSVKQLDSDHWAPIHYACWHGKVEATKLLLEKGNCNPNLLNGQLSSPLHFAAGGGHSEIVELLLQHPDIDRHIEDQQKPNNQPYEKVRIYRMDGSYRSVELKHGNNTTVQQIMEGMRLSQETQQYFTIWICSENLSLQLKPYHKPLQHLRIWPEIVTDLTALDPQRESPQLFLRRDVRLPLDVEKKVEDPLSILILFDEARYFLLKGFFSSPDSKLITLASLLLQIIYGNYDSKKHKQGFLNEENLKSIVPISKVKSKAHHWTNRILHEYKSLSTSEGVSKEMHHLQRLFLQNCWDIPTYGAAFFTGQVYTKASSSTHKVIRVYVGVNTKGLHLMNMETKVLHLSMEYGTFMWQLGQADQYVQIHSLENKKNFIVHTKQAGLIVKLLMKLSGQITPNDRAASDKYAYG</sequence>
<dbReference type="SUPFAM" id="SSF48403">
    <property type="entry name" value="Ankyrin repeat"/>
    <property type="match status" value="1"/>
</dbReference>
<dbReference type="InterPro" id="IPR057096">
    <property type="entry name" value="KRIT1_FRMD8_FERM_C"/>
</dbReference>